<protein>
    <submittedName>
        <fullName evidence="5">Dehydrogenase</fullName>
    </submittedName>
</protein>
<evidence type="ECO:0000313" key="5">
    <source>
        <dbReference type="EMBL" id="ANP56729.1"/>
    </source>
</evidence>
<gene>
    <name evidence="5" type="ORF">AVL59_23595</name>
</gene>
<dbReference type="AlphaFoldDB" id="A0A1B1BDB0"/>
<keyword evidence="3" id="KW-0560">Oxidoreductase</keyword>
<dbReference type="STRING" id="68214.AVL59_23595"/>
<dbReference type="KEGG" id="sgs:AVL59_23595"/>
<dbReference type="CDD" id="cd05324">
    <property type="entry name" value="carb_red_PTCR-like_SDR_c"/>
    <property type="match status" value="1"/>
</dbReference>
<evidence type="ECO:0000313" key="6">
    <source>
        <dbReference type="Proteomes" id="UP000092659"/>
    </source>
</evidence>
<dbReference type="InterPro" id="IPR045313">
    <property type="entry name" value="CBR1-like"/>
</dbReference>
<dbReference type="Pfam" id="PF00106">
    <property type="entry name" value="adh_short"/>
    <property type="match status" value="1"/>
</dbReference>
<organism evidence="5 6">
    <name type="scientific">Streptomyces griseochromogenes</name>
    <dbReference type="NCBI Taxonomy" id="68214"/>
    <lineage>
        <taxon>Bacteria</taxon>
        <taxon>Bacillati</taxon>
        <taxon>Actinomycetota</taxon>
        <taxon>Actinomycetes</taxon>
        <taxon>Kitasatosporales</taxon>
        <taxon>Streptomycetaceae</taxon>
        <taxon>Streptomyces</taxon>
    </lineage>
</organism>
<evidence type="ECO:0000256" key="1">
    <source>
        <dbReference type="ARBA" id="ARBA00006484"/>
    </source>
</evidence>
<evidence type="ECO:0000256" key="2">
    <source>
        <dbReference type="ARBA" id="ARBA00022857"/>
    </source>
</evidence>
<dbReference type="OrthoDB" id="9781117at2"/>
<dbReference type="GO" id="GO:0016616">
    <property type="term" value="F:oxidoreductase activity, acting on the CH-OH group of donors, NAD or NADP as acceptor"/>
    <property type="evidence" value="ECO:0007669"/>
    <property type="project" value="InterPro"/>
</dbReference>
<dbReference type="Gene3D" id="3.40.50.720">
    <property type="entry name" value="NAD(P)-binding Rossmann-like Domain"/>
    <property type="match status" value="1"/>
</dbReference>
<dbReference type="InterPro" id="IPR002347">
    <property type="entry name" value="SDR_fam"/>
</dbReference>
<dbReference type="PRINTS" id="PR00080">
    <property type="entry name" value="SDRFAMILY"/>
</dbReference>
<dbReference type="PANTHER" id="PTHR43490">
    <property type="entry name" value="(+)-NEOMENTHOL DEHYDROGENASE"/>
    <property type="match status" value="1"/>
</dbReference>
<dbReference type="PRINTS" id="PR00081">
    <property type="entry name" value="GDHRDH"/>
</dbReference>
<evidence type="ECO:0000256" key="3">
    <source>
        <dbReference type="ARBA" id="ARBA00023002"/>
    </source>
</evidence>
<dbReference type="SUPFAM" id="SSF51735">
    <property type="entry name" value="NAD(P)-binding Rossmann-fold domains"/>
    <property type="match status" value="1"/>
</dbReference>
<proteinExistence type="inferred from homology"/>
<reference evidence="5 6" key="1">
    <citation type="submission" date="2016-06" db="EMBL/GenBank/DDBJ databases">
        <title>Complete genome sequence of Streptomyces griseochromogenes ATCC 14511, the Blasticidin S producer.</title>
        <authorList>
            <person name="Wu L."/>
        </authorList>
    </citation>
    <scope>NUCLEOTIDE SEQUENCE [LARGE SCALE GENOMIC DNA]</scope>
    <source>
        <strain evidence="5 6">ATCC 14511</strain>
    </source>
</reference>
<dbReference type="Proteomes" id="UP000092659">
    <property type="component" value="Chromosome"/>
</dbReference>
<evidence type="ECO:0000256" key="4">
    <source>
        <dbReference type="RuleBase" id="RU000363"/>
    </source>
</evidence>
<name>A0A1B1BDB0_9ACTN</name>
<sequence>MGAMTTSQKTALITGANKGIGKETARRLAALGITVLIGARNAERGEAAAEELRAGGADVRFVPLDVTDETSVQAAAKHIDATFGRLDILVNNAAIAAGPQKPSETPAATVRQVYETNVFGFIAVTHAMLPLLRRSAAARIVNMSSELGSLTHLADPGSPWSAYSSILLPYCTSKSALNAITVLYANELRAEGILVNAVSPGYCATDLNRHTGIRTAEEGAAVAVDLATAGEDGPTGAFLAEDGPIPW</sequence>
<dbReference type="EMBL" id="CP016279">
    <property type="protein sequence ID" value="ANP56729.1"/>
    <property type="molecule type" value="Genomic_DNA"/>
</dbReference>
<accession>A0A1B1BDB0</accession>
<dbReference type="InterPro" id="IPR036291">
    <property type="entry name" value="NAD(P)-bd_dom_sf"/>
</dbReference>
<dbReference type="PANTHER" id="PTHR43490:SF99">
    <property type="entry name" value="SHORT-CHAIN DEHYDROGENASE_REDUCTASE"/>
    <property type="match status" value="1"/>
</dbReference>
<keyword evidence="2" id="KW-0521">NADP</keyword>
<comment type="similarity">
    <text evidence="1 4">Belongs to the short-chain dehydrogenases/reductases (SDR) family.</text>
</comment>